<feature type="transmembrane region" description="Helical" evidence="1">
    <location>
        <begin position="93"/>
        <end position="111"/>
    </location>
</feature>
<organism evidence="2">
    <name type="scientific">viral metagenome</name>
    <dbReference type="NCBI Taxonomy" id="1070528"/>
    <lineage>
        <taxon>unclassified sequences</taxon>
        <taxon>metagenomes</taxon>
        <taxon>organismal metagenomes</taxon>
    </lineage>
</organism>
<protein>
    <recommendedName>
        <fullName evidence="3">DUF4149 domain-containing protein</fullName>
    </recommendedName>
</protein>
<accession>A0A6C0H3H9</accession>
<keyword evidence="1" id="KW-0812">Transmembrane</keyword>
<dbReference type="EMBL" id="MN739863">
    <property type="protein sequence ID" value="QHT75101.1"/>
    <property type="molecule type" value="Genomic_DNA"/>
</dbReference>
<evidence type="ECO:0000313" key="2">
    <source>
        <dbReference type="EMBL" id="QHT75101.1"/>
    </source>
</evidence>
<evidence type="ECO:0000256" key="1">
    <source>
        <dbReference type="SAM" id="Phobius"/>
    </source>
</evidence>
<keyword evidence="1" id="KW-0472">Membrane</keyword>
<feature type="transmembrane region" description="Helical" evidence="1">
    <location>
        <begin position="55"/>
        <end position="73"/>
    </location>
</feature>
<reference evidence="2" key="1">
    <citation type="journal article" date="2020" name="Nature">
        <title>Giant virus diversity and host interactions through global metagenomics.</title>
        <authorList>
            <person name="Schulz F."/>
            <person name="Roux S."/>
            <person name="Paez-Espino D."/>
            <person name="Jungbluth S."/>
            <person name="Walsh D.A."/>
            <person name="Denef V.J."/>
            <person name="McMahon K.D."/>
            <person name="Konstantinidis K.T."/>
            <person name="Eloe-Fadrosh E.A."/>
            <person name="Kyrpides N.C."/>
            <person name="Woyke T."/>
        </authorList>
    </citation>
    <scope>NUCLEOTIDE SEQUENCE</scope>
    <source>
        <strain evidence="2">GVMAG-M-3300023179-63</strain>
    </source>
</reference>
<proteinExistence type="predicted"/>
<evidence type="ECO:0008006" key="3">
    <source>
        <dbReference type="Google" id="ProtNLM"/>
    </source>
</evidence>
<dbReference type="AlphaFoldDB" id="A0A6C0H3H9"/>
<feature type="transmembrane region" description="Helical" evidence="1">
    <location>
        <begin position="141"/>
        <end position="160"/>
    </location>
</feature>
<name>A0A6C0H3H9_9ZZZZ</name>
<sequence length="161" mass="18871">MVCYGSCMFASVFLIANIYTIFSCTNDNNKQEFTNTLTQEQKVLYEKIIQERKNIYYGGFVLGIVLSFIALYFGERFLFFITKKTKVSNIPKICMVASITFVTNYLFYILYPKTDYMLLHLNDKTQIQGWLNIYKKMQFKFHLGFVLGIIAITIYAYGFCK</sequence>
<keyword evidence="1" id="KW-1133">Transmembrane helix</keyword>